<evidence type="ECO:0000256" key="1">
    <source>
        <dbReference type="ARBA" id="ARBA00022676"/>
    </source>
</evidence>
<organism evidence="5 6">
    <name type="scientific">Paraconexibacter antarcticus</name>
    <dbReference type="NCBI Taxonomy" id="2949664"/>
    <lineage>
        <taxon>Bacteria</taxon>
        <taxon>Bacillati</taxon>
        <taxon>Actinomycetota</taxon>
        <taxon>Thermoleophilia</taxon>
        <taxon>Solirubrobacterales</taxon>
        <taxon>Paraconexibacteraceae</taxon>
        <taxon>Paraconexibacter</taxon>
    </lineage>
</organism>
<evidence type="ECO:0000313" key="6">
    <source>
        <dbReference type="Proteomes" id="UP001056035"/>
    </source>
</evidence>
<gene>
    <name evidence="5" type="ORF">NBH00_14030</name>
</gene>
<evidence type="ECO:0000259" key="4">
    <source>
        <dbReference type="Pfam" id="PF13439"/>
    </source>
</evidence>
<dbReference type="RefSeq" id="WP_254569218.1">
    <property type="nucleotide sequence ID" value="NZ_CP098502.1"/>
</dbReference>
<dbReference type="EC" id="2.4.-.-" evidence="5"/>
<feature type="domain" description="Glycosyltransferase subfamily 4-like N-terminal" evidence="4">
    <location>
        <begin position="22"/>
        <end position="196"/>
    </location>
</feature>
<feature type="domain" description="Glycosyl transferase family 1" evidence="3">
    <location>
        <begin position="207"/>
        <end position="329"/>
    </location>
</feature>
<dbReference type="SUPFAM" id="SSF53756">
    <property type="entry name" value="UDP-Glycosyltransferase/glycogen phosphorylase"/>
    <property type="match status" value="1"/>
</dbReference>
<dbReference type="InterPro" id="IPR050194">
    <property type="entry name" value="Glycosyltransferase_grp1"/>
</dbReference>
<keyword evidence="6" id="KW-1185">Reference proteome</keyword>
<protein>
    <submittedName>
        <fullName evidence="5">Glycosyltransferase</fullName>
        <ecNumber evidence="5">2.4.-.-</ecNumber>
    </submittedName>
</protein>
<dbReference type="GO" id="GO:0016757">
    <property type="term" value="F:glycosyltransferase activity"/>
    <property type="evidence" value="ECO:0007669"/>
    <property type="project" value="UniProtKB-KW"/>
</dbReference>
<dbReference type="PANTHER" id="PTHR45947">
    <property type="entry name" value="SULFOQUINOVOSYL TRANSFERASE SQD2"/>
    <property type="match status" value="1"/>
</dbReference>
<evidence type="ECO:0000259" key="3">
    <source>
        <dbReference type="Pfam" id="PF00534"/>
    </source>
</evidence>
<accession>A0ABY5DL24</accession>
<dbReference type="PANTHER" id="PTHR45947:SF3">
    <property type="entry name" value="SULFOQUINOVOSYL TRANSFERASE SQD2"/>
    <property type="match status" value="1"/>
</dbReference>
<dbReference type="Pfam" id="PF00534">
    <property type="entry name" value="Glycos_transf_1"/>
    <property type="match status" value="1"/>
</dbReference>
<evidence type="ECO:0000313" key="5">
    <source>
        <dbReference type="EMBL" id="UTI62481.1"/>
    </source>
</evidence>
<proteinExistence type="predicted"/>
<dbReference type="Proteomes" id="UP001056035">
    <property type="component" value="Chromosome"/>
</dbReference>
<sequence>MDDGSHADRRVALVHDFLLDVRGAERVFLALAEHYPDADIFTAIHDPVGSEHRFAGRRVHTTFLQRLRPTARTFRALLPLYPAAIETLDLRGYDVVISSSSAWAHGAIADEDAVHVCYCHNPFRYAWNAREETLARTPAPLRPVLGAVLSHWRTWDTVAAARVDRYLANSPTTAKRIRRFLGREAAVLAPPVDLARFVPSAEVGEEYVVLSELMPHKRIDIAVTAFTRLGLPLTIIGKGPDRRRLQRLAGPTVTFAGHLTDAEVAQRLARARALVVTATEEFGIAAVEAQAAGRPVIALRDGGVRDTVVEGVSGCFYETPDPEALAAAVLGFDALAVDPAACLESAARFGTPRFLAAIDRAVEETLQGASDRPRGPLHHRRRATRLARGRGASA</sequence>
<evidence type="ECO:0000256" key="2">
    <source>
        <dbReference type="ARBA" id="ARBA00022679"/>
    </source>
</evidence>
<keyword evidence="1 5" id="KW-0328">Glycosyltransferase</keyword>
<dbReference type="Gene3D" id="3.40.50.2000">
    <property type="entry name" value="Glycogen Phosphorylase B"/>
    <property type="match status" value="2"/>
</dbReference>
<dbReference type="InterPro" id="IPR001296">
    <property type="entry name" value="Glyco_trans_1"/>
</dbReference>
<dbReference type="InterPro" id="IPR028098">
    <property type="entry name" value="Glyco_trans_4-like_N"/>
</dbReference>
<dbReference type="Pfam" id="PF13439">
    <property type="entry name" value="Glyco_transf_4"/>
    <property type="match status" value="1"/>
</dbReference>
<reference evidence="5 6" key="1">
    <citation type="submission" date="2022-06" db="EMBL/GenBank/DDBJ databases">
        <title>Paraconexibacter antarcticus.</title>
        <authorList>
            <person name="Kim C.S."/>
        </authorList>
    </citation>
    <scope>NUCLEOTIDE SEQUENCE [LARGE SCALE GENOMIC DNA]</scope>
    <source>
        <strain evidence="5 6">02-257</strain>
    </source>
</reference>
<dbReference type="EMBL" id="CP098502">
    <property type="protein sequence ID" value="UTI62481.1"/>
    <property type="molecule type" value="Genomic_DNA"/>
</dbReference>
<name>A0ABY5DL24_9ACTN</name>
<keyword evidence="2 5" id="KW-0808">Transferase</keyword>